<keyword evidence="3" id="KW-1185">Reference proteome</keyword>
<reference evidence="3" key="1">
    <citation type="journal article" date="2019" name="Int. J. Syst. Evol. Microbiol.">
        <title>The Global Catalogue of Microorganisms (GCM) 10K type strain sequencing project: providing services to taxonomists for standard genome sequencing and annotation.</title>
        <authorList>
            <consortium name="The Broad Institute Genomics Platform"/>
            <consortium name="The Broad Institute Genome Sequencing Center for Infectious Disease"/>
            <person name="Wu L."/>
            <person name="Ma J."/>
        </authorList>
    </citation>
    <scope>NUCLEOTIDE SEQUENCE [LARGE SCALE GENOMIC DNA]</scope>
    <source>
        <strain evidence="3">KCTC 52490</strain>
    </source>
</reference>
<comment type="caution">
    <text evidence="2">The sequence shown here is derived from an EMBL/GenBank/DDBJ whole genome shotgun (WGS) entry which is preliminary data.</text>
</comment>
<evidence type="ECO:0000256" key="1">
    <source>
        <dbReference type="SAM" id="SignalP"/>
    </source>
</evidence>
<accession>A0ABW6AKV9</accession>
<dbReference type="RefSeq" id="WP_381500323.1">
    <property type="nucleotide sequence ID" value="NZ_JBHUOM010000002.1"/>
</dbReference>
<keyword evidence="1" id="KW-0732">Signal</keyword>
<name>A0ABW6AKV9_9BACT</name>
<proteinExistence type="predicted"/>
<dbReference type="EMBL" id="JBHUOM010000002">
    <property type="protein sequence ID" value="MFD2934450.1"/>
    <property type="molecule type" value="Genomic_DNA"/>
</dbReference>
<feature type="signal peptide" evidence="1">
    <location>
        <begin position="1"/>
        <end position="22"/>
    </location>
</feature>
<sequence>MKKRFFTFLLSLLAWTAFSQQAQPDIPNIKVVLVGTFHFGDTGDRGRTAFDDLFSPKRQAEFQSFTNQLARLKPDKIFVENVPARQPHWDSTLTLYQQKRLDTNSVRNEIFQIAVRVASKAGLSQVICVDHHQSLPYDKLQDFEKRTEKDSVAQKKMAAYKLLSLQYPYPKQTQKLATSTLASYYLYINSPQADASNRADYFVYSPAYGYDDDYTGVEMITSWYDRNAKIFTNILRKADPKDKVYIVLFGSSHMLPLRHYFQNSPLFDVVDLSSVIKP</sequence>
<feature type="chain" id="PRO_5046637423" evidence="1">
    <location>
        <begin position="23"/>
        <end position="278"/>
    </location>
</feature>
<dbReference type="Pfam" id="PF18950">
    <property type="entry name" value="DUF5694"/>
    <property type="match status" value="1"/>
</dbReference>
<evidence type="ECO:0000313" key="2">
    <source>
        <dbReference type="EMBL" id="MFD2934450.1"/>
    </source>
</evidence>
<evidence type="ECO:0000313" key="3">
    <source>
        <dbReference type="Proteomes" id="UP001597512"/>
    </source>
</evidence>
<dbReference type="Proteomes" id="UP001597512">
    <property type="component" value="Unassembled WGS sequence"/>
</dbReference>
<organism evidence="2 3">
    <name type="scientific">Spirosoma flavum</name>
    <dbReference type="NCBI Taxonomy" id="2048557"/>
    <lineage>
        <taxon>Bacteria</taxon>
        <taxon>Pseudomonadati</taxon>
        <taxon>Bacteroidota</taxon>
        <taxon>Cytophagia</taxon>
        <taxon>Cytophagales</taxon>
        <taxon>Cytophagaceae</taxon>
        <taxon>Spirosoma</taxon>
    </lineage>
</organism>
<gene>
    <name evidence="2" type="ORF">ACFS25_11710</name>
</gene>
<protein>
    <submittedName>
        <fullName evidence="2">DUF5694 domain-containing protein</fullName>
    </submittedName>
</protein>
<dbReference type="InterPro" id="IPR043749">
    <property type="entry name" value="DUF5694"/>
</dbReference>